<proteinExistence type="predicted"/>
<dbReference type="CDD" id="cd22786">
    <property type="entry name" value="DPBB_YuiC-like"/>
    <property type="match status" value="1"/>
</dbReference>
<dbReference type="Gene3D" id="2.40.40.10">
    <property type="entry name" value="RlpA-like domain"/>
    <property type="match status" value="1"/>
</dbReference>
<organism evidence="4 5">
    <name type="scientific">Maledivibacter halophilus</name>
    <dbReference type="NCBI Taxonomy" id="36842"/>
    <lineage>
        <taxon>Bacteria</taxon>
        <taxon>Bacillati</taxon>
        <taxon>Bacillota</taxon>
        <taxon>Clostridia</taxon>
        <taxon>Peptostreptococcales</taxon>
        <taxon>Caminicellaceae</taxon>
        <taxon>Maledivibacter</taxon>
    </lineage>
</organism>
<dbReference type="EMBL" id="FUZT01000010">
    <property type="protein sequence ID" value="SKC83510.1"/>
    <property type="molecule type" value="Genomic_DNA"/>
</dbReference>
<reference evidence="5" key="1">
    <citation type="submission" date="2017-02" db="EMBL/GenBank/DDBJ databases">
        <authorList>
            <person name="Varghese N."/>
            <person name="Submissions S."/>
        </authorList>
    </citation>
    <scope>NUCLEOTIDE SEQUENCE [LARGE SCALE GENOMIC DNA]</scope>
    <source>
        <strain evidence="5">M1</strain>
    </source>
</reference>
<keyword evidence="2" id="KW-1133">Transmembrane helix</keyword>
<dbReference type="AlphaFoldDB" id="A0A1T5M5L9"/>
<dbReference type="InterPro" id="IPR036908">
    <property type="entry name" value="RlpA-like_sf"/>
</dbReference>
<dbReference type="SUPFAM" id="SSF50685">
    <property type="entry name" value="Barwin-like endoglucanases"/>
    <property type="match status" value="1"/>
</dbReference>
<dbReference type="PANTHER" id="PTHR39160">
    <property type="entry name" value="CELL WALL-BINDING PROTEIN YOCH"/>
    <property type="match status" value="1"/>
</dbReference>
<keyword evidence="2" id="KW-0812">Transmembrane</keyword>
<dbReference type="GO" id="GO:0009254">
    <property type="term" value="P:peptidoglycan turnover"/>
    <property type="evidence" value="ECO:0007669"/>
    <property type="project" value="InterPro"/>
</dbReference>
<dbReference type="InterPro" id="IPR007137">
    <property type="entry name" value="DUF348"/>
</dbReference>
<dbReference type="PROSITE" id="PS51109">
    <property type="entry name" value="G5"/>
    <property type="match status" value="1"/>
</dbReference>
<dbReference type="InterPro" id="IPR051933">
    <property type="entry name" value="Resuscitation_pf_RpfB"/>
</dbReference>
<dbReference type="PANTHER" id="PTHR39160:SF4">
    <property type="entry name" value="RESUSCITATION-PROMOTING FACTOR RPFB"/>
    <property type="match status" value="1"/>
</dbReference>
<accession>A0A1T5M5L9</accession>
<dbReference type="Pfam" id="PF06725">
    <property type="entry name" value="3D"/>
    <property type="match status" value="1"/>
</dbReference>
<dbReference type="SMART" id="SM01208">
    <property type="entry name" value="G5"/>
    <property type="match status" value="1"/>
</dbReference>
<name>A0A1T5M5L9_9FIRM</name>
<keyword evidence="5" id="KW-1185">Reference proteome</keyword>
<keyword evidence="1" id="KW-0732">Signal</keyword>
<dbReference type="STRING" id="36842.SAMN02194393_03929"/>
<sequence>MEPFKKLQNLFNKKNTIIIITIMFLLTVISIEILFSKEITIKDEDKKIAVETLSSNVDYVLKKAKVGLNEHDQLSVDRNTKLKDKMVIEVKRAFDVKVNVDGKSLDILTANTKIEDILKEYNIELGEKDKTNPSLDAVISPKDVINIIRVEEKMVNEEVDIPYKSIITYNDELGPGKIEKKRDGKNGKKEIEYRIVYENGVEAIREVINENIIEEPVDELVEKGSEKYLVASRGKMVRYRKVLTMSATAYDLSVESCGKTPDHPQYGITRSGTRARPGVVAVDPKVIPLGAKLYVESLDGTEDYGFASAEDTGGAIKGNKIDLFMEDPKDVRRYGRRKVRVYILD</sequence>
<evidence type="ECO:0000313" key="5">
    <source>
        <dbReference type="Proteomes" id="UP000190285"/>
    </source>
</evidence>
<dbReference type="OrthoDB" id="9798935at2"/>
<gene>
    <name evidence="4" type="ORF">SAMN02194393_03929</name>
</gene>
<evidence type="ECO:0000256" key="1">
    <source>
        <dbReference type="ARBA" id="ARBA00022729"/>
    </source>
</evidence>
<dbReference type="GO" id="GO:0019867">
    <property type="term" value="C:outer membrane"/>
    <property type="evidence" value="ECO:0007669"/>
    <property type="project" value="InterPro"/>
</dbReference>
<feature type="transmembrane region" description="Helical" evidence="2">
    <location>
        <begin position="16"/>
        <end position="35"/>
    </location>
</feature>
<protein>
    <submittedName>
        <fullName evidence="4">Uncharacterized protein conserved in bacteria</fullName>
    </submittedName>
</protein>
<dbReference type="Pfam" id="PF03990">
    <property type="entry name" value="DUF348"/>
    <property type="match status" value="2"/>
</dbReference>
<dbReference type="InterPro" id="IPR010611">
    <property type="entry name" value="3D_dom"/>
</dbReference>
<dbReference type="InterPro" id="IPR011098">
    <property type="entry name" value="G5_dom"/>
</dbReference>
<feature type="domain" description="G5" evidence="3">
    <location>
        <begin position="147"/>
        <end position="227"/>
    </location>
</feature>
<dbReference type="Proteomes" id="UP000190285">
    <property type="component" value="Unassembled WGS sequence"/>
</dbReference>
<dbReference type="RefSeq" id="WP_079493973.1">
    <property type="nucleotide sequence ID" value="NZ_FUZT01000010.1"/>
</dbReference>
<evidence type="ECO:0000259" key="3">
    <source>
        <dbReference type="PROSITE" id="PS51109"/>
    </source>
</evidence>
<keyword evidence="2" id="KW-0472">Membrane</keyword>
<evidence type="ECO:0000256" key="2">
    <source>
        <dbReference type="SAM" id="Phobius"/>
    </source>
</evidence>
<dbReference type="GO" id="GO:0004553">
    <property type="term" value="F:hydrolase activity, hydrolyzing O-glycosyl compounds"/>
    <property type="evidence" value="ECO:0007669"/>
    <property type="project" value="InterPro"/>
</dbReference>
<dbReference type="Gene3D" id="2.20.230.10">
    <property type="entry name" value="Resuscitation-promoting factor rpfb"/>
    <property type="match status" value="1"/>
</dbReference>
<dbReference type="Pfam" id="PF07501">
    <property type="entry name" value="G5"/>
    <property type="match status" value="1"/>
</dbReference>
<evidence type="ECO:0000313" key="4">
    <source>
        <dbReference type="EMBL" id="SKC83510.1"/>
    </source>
</evidence>